<feature type="compositionally biased region" description="Basic and acidic residues" evidence="1">
    <location>
        <begin position="59"/>
        <end position="72"/>
    </location>
</feature>
<dbReference type="EMBL" id="JACGWJ010000008">
    <property type="protein sequence ID" value="KAL0404588.1"/>
    <property type="molecule type" value="Genomic_DNA"/>
</dbReference>
<reference evidence="2" key="1">
    <citation type="submission" date="2020-06" db="EMBL/GenBank/DDBJ databases">
        <authorList>
            <person name="Li T."/>
            <person name="Hu X."/>
            <person name="Zhang T."/>
            <person name="Song X."/>
            <person name="Zhang H."/>
            <person name="Dai N."/>
            <person name="Sheng W."/>
            <person name="Hou X."/>
            <person name="Wei L."/>
        </authorList>
    </citation>
    <scope>NUCLEOTIDE SEQUENCE</scope>
    <source>
        <strain evidence="2">G02</strain>
        <tissue evidence="2">Leaf</tissue>
    </source>
</reference>
<evidence type="ECO:0000256" key="1">
    <source>
        <dbReference type="SAM" id="MobiDB-lite"/>
    </source>
</evidence>
<gene>
    <name evidence="2" type="ORF">Sradi_2099600</name>
</gene>
<sequence length="72" mass="7534">MEVLRRGGSSTVPTTPGGSILSAKAAGVDPPLAETAPIDACDFSTGPMNLDFELGSGPRNRELEKETCKTER</sequence>
<reference evidence="2" key="2">
    <citation type="journal article" date="2024" name="Plant">
        <title>Genomic evolution and insights into agronomic trait innovations of Sesamum species.</title>
        <authorList>
            <person name="Miao H."/>
            <person name="Wang L."/>
            <person name="Qu L."/>
            <person name="Liu H."/>
            <person name="Sun Y."/>
            <person name="Le M."/>
            <person name="Wang Q."/>
            <person name="Wei S."/>
            <person name="Zheng Y."/>
            <person name="Lin W."/>
            <person name="Duan Y."/>
            <person name="Cao H."/>
            <person name="Xiong S."/>
            <person name="Wang X."/>
            <person name="Wei L."/>
            <person name="Li C."/>
            <person name="Ma Q."/>
            <person name="Ju M."/>
            <person name="Zhao R."/>
            <person name="Li G."/>
            <person name="Mu C."/>
            <person name="Tian Q."/>
            <person name="Mei H."/>
            <person name="Zhang T."/>
            <person name="Gao T."/>
            <person name="Zhang H."/>
        </authorList>
    </citation>
    <scope>NUCLEOTIDE SEQUENCE</scope>
    <source>
        <strain evidence="2">G02</strain>
    </source>
</reference>
<feature type="region of interest" description="Disordered" evidence="1">
    <location>
        <begin position="1"/>
        <end position="26"/>
    </location>
</feature>
<accession>A0AAW2TJB9</accession>
<name>A0AAW2TJB9_SESRA</name>
<feature type="region of interest" description="Disordered" evidence="1">
    <location>
        <begin position="51"/>
        <end position="72"/>
    </location>
</feature>
<feature type="compositionally biased region" description="Low complexity" evidence="1">
    <location>
        <begin position="7"/>
        <end position="19"/>
    </location>
</feature>
<proteinExistence type="predicted"/>
<comment type="caution">
    <text evidence="2">The sequence shown here is derived from an EMBL/GenBank/DDBJ whole genome shotgun (WGS) entry which is preliminary data.</text>
</comment>
<protein>
    <submittedName>
        <fullName evidence="2">Uncharacterized protein</fullName>
    </submittedName>
</protein>
<organism evidence="2">
    <name type="scientific">Sesamum radiatum</name>
    <name type="common">Black benniseed</name>
    <dbReference type="NCBI Taxonomy" id="300843"/>
    <lineage>
        <taxon>Eukaryota</taxon>
        <taxon>Viridiplantae</taxon>
        <taxon>Streptophyta</taxon>
        <taxon>Embryophyta</taxon>
        <taxon>Tracheophyta</taxon>
        <taxon>Spermatophyta</taxon>
        <taxon>Magnoliopsida</taxon>
        <taxon>eudicotyledons</taxon>
        <taxon>Gunneridae</taxon>
        <taxon>Pentapetalae</taxon>
        <taxon>asterids</taxon>
        <taxon>lamiids</taxon>
        <taxon>Lamiales</taxon>
        <taxon>Pedaliaceae</taxon>
        <taxon>Sesamum</taxon>
    </lineage>
</organism>
<evidence type="ECO:0000313" key="2">
    <source>
        <dbReference type="EMBL" id="KAL0404588.1"/>
    </source>
</evidence>
<dbReference type="AlphaFoldDB" id="A0AAW2TJB9"/>